<keyword evidence="2" id="KW-1185">Reference proteome</keyword>
<reference evidence="1 2" key="1">
    <citation type="submission" date="2015-08" db="EMBL/GenBank/DDBJ databases">
        <title>Next Generation Sequencing and Analysis of the Genome of Puccinia sorghi L Schw, the Causal Agent of Maize Common Rust.</title>
        <authorList>
            <person name="Rochi L."/>
            <person name="Burguener G."/>
            <person name="Darino M."/>
            <person name="Turjanski A."/>
            <person name="Kreff E."/>
            <person name="Dieguez M.J."/>
            <person name="Sacco F."/>
        </authorList>
    </citation>
    <scope>NUCLEOTIDE SEQUENCE [LARGE SCALE GENOMIC DNA]</scope>
    <source>
        <strain evidence="1 2">RO10H11247</strain>
    </source>
</reference>
<dbReference type="EMBL" id="LAVV01006955">
    <property type="protein sequence ID" value="KNZ57654.1"/>
    <property type="molecule type" value="Genomic_DNA"/>
</dbReference>
<evidence type="ECO:0000313" key="1">
    <source>
        <dbReference type="EMBL" id="KNZ57654.1"/>
    </source>
</evidence>
<dbReference type="AlphaFoldDB" id="A0A0L6VAB2"/>
<evidence type="ECO:0008006" key="3">
    <source>
        <dbReference type="Google" id="ProtNLM"/>
    </source>
</evidence>
<gene>
    <name evidence="1" type="ORF">VP01_2106g1</name>
</gene>
<organism evidence="1 2">
    <name type="scientific">Puccinia sorghi</name>
    <dbReference type="NCBI Taxonomy" id="27349"/>
    <lineage>
        <taxon>Eukaryota</taxon>
        <taxon>Fungi</taxon>
        <taxon>Dikarya</taxon>
        <taxon>Basidiomycota</taxon>
        <taxon>Pucciniomycotina</taxon>
        <taxon>Pucciniomycetes</taxon>
        <taxon>Pucciniales</taxon>
        <taxon>Pucciniaceae</taxon>
        <taxon>Puccinia</taxon>
    </lineage>
</organism>
<proteinExistence type="predicted"/>
<protein>
    <recommendedName>
        <fullName evidence="3">BED-type domain-containing protein</fullName>
    </recommendedName>
</protein>
<dbReference type="Proteomes" id="UP000037035">
    <property type="component" value="Unassembled WGS sequence"/>
</dbReference>
<dbReference type="VEuPathDB" id="FungiDB:VP01_2106g1"/>
<sequence length="141" mass="16414">MSDIQKDDSRRQKAKCNHCQKVFNQGKPHLPFYHIKDSCPNIPPEEKSSFLSNVLKADSTSQDTMESSDENQVISVSVRRNKKSHLTESAEPFFQPWTTEKTHHLHKLLLKSLVSSNVLFTYLENPYFQECHDLKDFEFIS</sequence>
<comment type="caution">
    <text evidence="1">The sequence shown here is derived from an EMBL/GenBank/DDBJ whole genome shotgun (WGS) entry which is preliminary data.</text>
</comment>
<name>A0A0L6VAB2_9BASI</name>
<evidence type="ECO:0000313" key="2">
    <source>
        <dbReference type="Proteomes" id="UP000037035"/>
    </source>
</evidence>
<accession>A0A0L6VAB2</accession>